<dbReference type="Proteomes" id="UP000813463">
    <property type="component" value="Chromosome 6"/>
</dbReference>
<reference evidence="2" key="1">
    <citation type="journal article" date="2021" name="Nat. Commun.">
        <title>Genomic analyses provide insights into spinach domestication and the genetic basis of agronomic traits.</title>
        <authorList>
            <person name="Cai X."/>
            <person name="Sun X."/>
            <person name="Xu C."/>
            <person name="Sun H."/>
            <person name="Wang X."/>
            <person name="Ge C."/>
            <person name="Zhang Z."/>
            <person name="Wang Q."/>
            <person name="Fei Z."/>
            <person name="Jiao C."/>
            <person name="Wang Q."/>
        </authorList>
    </citation>
    <scope>NUCLEOTIDE SEQUENCE [LARGE SCALE GENOMIC DNA]</scope>
    <source>
        <strain evidence="2">cv. Varoflay</strain>
    </source>
</reference>
<organism evidence="2 3">
    <name type="scientific">Spinacia oleracea</name>
    <name type="common">Spinach</name>
    <dbReference type="NCBI Taxonomy" id="3562"/>
    <lineage>
        <taxon>Eukaryota</taxon>
        <taxon>Viridiplantae</taxon>
        <taxon>Streptophyta</taxon>
        <taxon>Embryophyta</taxon>
        <taxon>Tracheophyta</taxon>
        <taxon>Spermatophyta</taxon>
        <taxon>Magnoliopsida</taxon>
        <taxon>eudicotyledons</taxon>
        <taxon>Gunneridae</taxon>
        <taxon>Pentapetalae</taxon>
        <taxon>Caryophyllales</taxon>
        <taxon>Chenopodiaceae</taxon>
        <taxon>Chenopodioideae</taxon>
        <taxon>Anserineae</taxon>
        <taxon>Spinacia</taxon>
    </lineage>
</organism>
<evidence type="ECO:0000313" key="3">
    <source>
        <dbReference type="RefSeq" id="XP_056688449.1"/>
    </source>
</evidence>
<evidence type="ECO:0000259" key="1">
    <source>
        <dbReference type="Pfam" id="PF03372"/>
    </source>
</evidence>
<keyword evidence="2" id="KW-1185">Reference proteome</keyword>
<name>A0ABM3QYP9_SPIOL</name>
<dbReference type="SUPFAM" id="SSF56219">
    <property type="entry name" value="DNase I-like"/>
    <property type="match status" value="1"/>
</dbReference>
<evidence type="ECO:0000313" key="2">
    <source>
        <dbReference type="Proteomes" id="UP000813463"/>
    </source>
</evidence>
<feature type="domain" description="Endonuclease/exonuclease/phosphatase" evidence="1">
    <location>
        <begin position="2"/>
        <end position="140"/>
    </location>
</feature>
<dbReference type="RefSeq" id="XP_056688449.1">
    <property type="nucleotide sequence ID" value="XM_056832471.1"/>
</dbReference>
<protein>
    <recommendedName>
        <fullName evidence="1">Endonuclease/exonuclease/phosphatase domain-containing protein</fullName>
    </recommendedName>
</protein>
<dbReference type="Pfam" id="PF03372">
    <property type="entry name" value="Exo_endo_phos"/>
    <property type="match status" value="1"/>
</dbReference>
<sequence>MIWNVQGAGSQAFLTMLREVIRINNPTILALVETHISGDTAQKVCDRIGFSGQFRVDAQGFRGGIWLFWRKELVNVHVLDSHTQHITVEISKVGETPWIFSAIYASPGSNLKRELWEALEEAKRRFTGPWILRGDFNDTVNMNERVGIGGAEMQRRCRNFSNWAAWINHAKFDEFVTKMWNKKAPIVPFQTKFATKLSNWNREVFHNIFRKKAELWARLDGVQKRLAEKWDRRWIKLEAKLRRELDEVLQEEEMTWFQKSRLEALKDGDRNTKYFHLSTVIRRYRNKVTMLQERDGNWITDPSRLKEMVVQYWHSLFTEEFPQYDTRASLKASFP</sequence>
<accession>A0ABM3QYP9</accession>
<dbReference type="InterPro" id="IPR005135">
    <property type="entry name" value="Endo/exonuclease/phosphatase"/>
</dbReference>
<reference evidence="3" key="2">
    <citation type="submission" date="2025-08" db="UniProtKB">
        <authorList>
            <consortium name="RefSeq"/>
        </authorList>
    </citation>
    <scope>IDENTIFICATION</scope>
    <source>
        <tissue evidence="3">Leaf</tissue>
    </source>
</reference>
<dbReference type="InterPro" id="IPR036691">
    <property type="entry name" value="Endo/exonu/phosph_ase_sf"/>
</dbReference>
<dbReference type="PANTHER" id="PTHR35218:SF9">
    <property type="entry name" value="ENDONUCLEASE_EXONUCLEASE_PHOSPHATASE DOMAIN-CONTAINING PROTEIN"/>
    <property type="match status" value="1"/>
</dbReference>
<proteinExistence type="predicted"/>
<gene>
    <name evidence="3" type="primary">LOC130463364</name>
</gene>
<dbReference type="GeneID" id="130463364"/>
<dbReference type="PANTHER" id="PTHR35218">
    <property type="entry name" value="RNASE H DOMAIN-CONTAINING PROTEIN"/>
    <property type="match status" value="1"/>
</dbReference>
<dbReference type="Gene3D" id="3.60.10.10">
    <property type="entry name" value="Endonuclease/exonuclease/phosphatase"/>
    <property type="match status" value="1"/>
</dbReference>